<dbReference type="KEGG" id="vg:26638999"/>
<gene>
    <name evidence="1" type="ORF">PHIN3_264</name>
</gene>
<dbReference type="GeneID" id="26638999"/>
<proteinExistence type="predicted"/>
<evidence type="ECO:0000313" key="2">
    <source>
        <dbReference type="Proteomes" id="UP000202958"/>
    </source>
</evidence>
<reference evidence="1 2" key="1">
    <citation type="submission" date="2015-04" db="EMBL/GenBank/DDBJ databases">
        <authorList>
            <person name="Hodson T.S."/>
            <person name="Hyde J.R."/>
            <person name="Schouten J.T."/>
            <person name="Crockett J.T."/>
            <person name="Smith T.A."/>
            <person name="Merrill B.D."/>
            <person name="Crook M.B."/>
            <person name="Griffitts J.S."/>
            <person name="Burnett S.H."/>
            <person name="Grose J.H."/>
            <person name="Breakwell D.P."/>
        </authorList>
    </citation>
    <scope>NUCLEOTIDE SEQUENCE [LARGE SCALE GENOMIC DNA]</scope>
</reference>
<dbReference type="Proteomes" id="UP000202958">
    <property type="component" value="Segment"/>
</dbReference>
<dbReference type="RefSeq" id="YP_009212504.1">
    <property type="nucleotide sequence ID" value="NC_028945.1"/>
</dbReference>
<evidence type="ECO:0000313" key="1">
    <source>
        <dbReference type="EMBL" id="AKF13527.1"/>
    </source>
</evidence>
<organism evidence="1 2">
    <name type="scientific">Sinorhizobium phage phiN3</name>
    <dbReference type="NCBI Taxonomy" id="1647405"/>
    <lineage>
        <taxon>Viruses</taxon>
        <taxon>Duplodnaviria</taxon>
        <taxon>Heunggongvirae</taxon>
        <taxon>Uroviricota</taxon>
        <taxon>Caudoviricetes</taxon>
        <taxon>Emdodecavirus</taxon>
        <taxon>Emdodecavirus N3</taxon>
    </lineage>
</organism>
<dbReference type="EMBL" id="KR052482">
    <property type="protein sequence ID" value="AKF13527.1"/>
    <property type="molecule type" value="Genomic_DNA"/>
</dbReference>
<keyword evidence="2" id="KW-1185">Reference proteome</keyword>
<sequence>MLPEDEHELFQDWTGSTWNRIIVRNGKGDEIMTVRTMTEEFRERIEKVHGSVTLSYVGGSMDGTTN</sequence>
<accession>A0A0F6WCP3</accession>
<protein>
    <submittedName>
        <fullName evidence="1">Uncharacterized protein</fullName>
    </submittedName>
</protein>
<name>A0A0F6WCP3_9CAUD</name>